<keyword evidence="1" id="KW-1133">Transmembrane helix</keyword>
<keyword evidence="3" id="KW-1185">Reference proteome</keyword>
<sequence length="63" mass="7170">MCGVTKFVHFSQAGVPSLIMLTLIVIVVVNVLSFYSKTFREWINNFVNVYVYGYIPVPPTEVK</sequence>
<dbReference type="KEGG" id="vg:25392189"/>
<feature type="transmembrane region" description="Helical" evidence="1">
    <location>
        <begin position="15"/>
        <end position="35"/>
    </location>
</feature>
<dbReference type="Proteomes" id="UP000105007">
    <property type="component" value="Segment"/>
</dbReference>
<evidence type="ECO:0000256" key="1">
    <source>
        <dbReference type="SAM" id="Phobius"/>
    </source>
</evidence>
<keyword evidence="1" id="KW-0472">Membrane</keyword>
<reference evidence="2 3" key="1">
    <citation type="journal article" date="2015" name="J. Virol.">
        <title>Salmon gill poxvirus, the deepest representative of the Chordopoxvirinae.</title>
        <authorList>
            <person name="Gjessing M.C."/>
            <person name="Yutin N."/>
            <person name="Tengs T."/>
            <person name="Senkevich T."/>
            <person name="Koonin E.V."/>
            <person name="Ronning H.P."/>
            <person name="Alarson M."/>
            <person name="Ylving S."/>
            <person name="Lie K.-I."/>
            <person name="Saure B."/>
            <person name="Tran L."/>
            <person name="Moss B."/>
            <person name="Dale O.B."/>
        </authorList>
    </citation>
    <scope>NUCLEOTIDE SEQUENCE [LARGE SCALE GENOMIC DNA]</scope>
    <source>
        <strain evidence="2">2012-04-F277-L3G</strain>
    </source>
</reference>
<name>A0A0H4XWG0_9POXV</name>
<proteinExistence type="predicted"/>
<evidence type="ECO:0000313" key="3">
    <source>
        <dbReference type="Proteomes" id="UP000105007"/>
    </source>
</evidence>
<gene>
    <name evidence="2" type="ORF">SGPV022</name>
</gene>
<keyword evidence="1" id="KW-0812">Transmembrane</keyword>
<accession>A0A0H4XWG0</accession>
<dbReference type="RefSeq" id="YP_009162394.1">
    <property type="nucleotide sequence ID" value="NC_027707.1"/>
</dbReference>
<protein>
    <submittedName>
        <fullName evidence="2">Uncharacterized protein</fullName>
    </submittedName>
</protein>
<dbReference type="EMBL" id="KT159937">
    <property type="protein sequence ID" value="AKR04146.1"/>
    <property type="molecule type" value="Genomic_DNA"/>
</dbReference>
<evidence type="ECO:0000313" key="2">
    <source>
        <dbReference type="EMBL" id="AKR04146.1"/>
    </source>
</evidence>
<organism evidence="2 3">
    <name type="scientific">Salmon gill poxvirus</name>
    <dbReference type="NCBI Taxonomy" id="1680908"/>
    <lineage>
        <taxon>Viruses</taxon>
        <taxon>Varidnaviria</taxon>
        <taxon>Bamfordvirae</taxon>
        <taxon>Nucleocytoviricota</taxon>
        <taxon>Pokkesviricetes</taxon>
        <taxon>Chitovirales</taxon>
        <taxon>Poxviridae</taxon>
        <taxon>Chordopoxvirinae</taxon>
        <taxon>Salmonpoxvirus</taxon>
        <taxon>Salmonpoxvirus gillpox</taxon>
        <taxon>Salmon gillpox virus</taxon>
    </lineage>
</organism>
<dbReference type="GeneID" id="25392189"/>